<dbReference type="RefSeq" id="WP_121280680.1">
    <property type="nucleotide sequence ID" value="NZ_RBZV01000010.1"/>
</dbReference>
<proteinExistence type="inferred from homology"/>
<sequence>MSLLSKDAQIFLATGFKSAPVAKTMGLILTYDDEGNAQIAWKREPGYDHGMGDTHGGIFCTMLDSAGWFTVAAQCKKMVVTSDLHVRMLQPAKQQDLVATARMVRSGGKLAVASMELHSADGQLVATGTASFAILGDLPI</sequence>
<comment type="caution">
    <text evidence="4">The sequence shown here is derived from an EMBL/GenBank/DDBJ whole genome shotgun (WGS) entry which is preliminary data.</text>
</comment>
<name>A0A494XB09_9BURK</name>
<dbReference type="InterPro" id="IPR003736">
    <property type="entry name" value="PAAI_dom"/>
</dbReference>
<dbReference type="OrthoDB" id="8851832at2"/>
<dbReference type="GO" id="GO:0047617">
    <property type="term" value="F:fatty acyl-CoA hydrolase activity"/>
    <property type="evidence" value="ECO:0007669"/>
    <property type="project" value="InterPro"/>
</dbReference>
<keyword evidence="2" id="KW-0378">Hydrolase</keyword>
<comment type="similarity">
    <text evidence="1">Belongs to the thioesterase PaaI family.</text>
</comment>
<evidence type="ECO:0000313" key="4">
    <source>
        <dbReference type="EMBL" id="RKP45279.1"/>
    </source>
</evidence>
<protein>
    <submittedName>
        <fullName evidence="4">PaaI family thioesterase</fullName>
    </submittedName>
</protein>
<evidence type="ECO:0000313" key="5">
    <source>
        <dbReference type="Proteomes" id="UP000280434"/>
    </source>
</evidence>
<dbReference type="CDD" id="cd03443">
    <property type="entry name" value="PaaI_thioesterase"/>
    <property type="match status" value="1"/>
</dbReference>
<dbReference type="PANTHER" id="PTHR21660:SF1">
    <property type="entry name" value="ACYL-COENZYME A THIOESTERASE 13"/>
    <property type="match status" value="1"/>
</dbReference>
<evidence type="ECO:0000256" key="1">
    <source>
        <dbReference type="ARBA" id="ARBA00008324"/>
    </source>
</evidence>
<dbReference type="PANTHER" id="PTHR21660">
    <property type="entry name" value="THIOESTERASE SUPERFAMILY MEMBER-RELATED"/>
    <property type="match status" value="1"/>
</dbReference>
<dbReference type="SUPFAM" id="SSF54637">
    <property type="entry name" value="Thioesterase/thiol ester dehydrase-isomerase"/>
    <property type="match status" value="1"/>
</dbReference>
<dbReference type="Proteomes" id="UP000280434">
    <property type="component" value="Unassembled WGS sequence"/>
</dbReference>
<evidence type="ECO:0000259" key="3">
    <source>
        <dbReference type="Pfam" id="PF03061"/>
    </source>
</evidence>
<dbReference type="AlphaFoldDB" id="A0A494XB09"/>
<dbReference type="NCBIfam" id="TIGR00369">
    <property type="entry name" value="unchar_dom_1"/>
    <property type="match status" value="1"/>
</dbReference>
<reference evidence="4 5" key="1">
    <citation type="submission" date="2018-10" db="EMBL/GenBank/DDBJ databases">
        <title>Paraburkholderia sp. 7MK8-2, isolated from soil.</title>
        <authorList>
            <person name="Gao Z.-H."/>
            <person name="Qiu L.-H."/>
        </authorList>
    </citation>
    <scope>NUCLEOTIDE SEQUENCE [LARGE SCALE GENOMIC DNA]</scope>
    <source>
        <strain evidence="4 5">7MK8-2</strain>
    </source>
</reference>
<dbReference type="Pfam" id="PF03061">
    <property type="entry name" value="4HBT"/>
    <property type="match status" value="1"/>
</dbReference>
<dbReference type="InterPro" id="IPR039298">
    <property type="entry name" value="ACOT13"/>
</dbReference>
<keyword evidence="5" id="KW-1185">Reference proteome</keyword>
<feature type="domain" description="Thioesterase" evidence="3">
    <location>
        <begin position="51"/>
        <end position="126"/>
    </location>
</feature>
<dbReference type="Gene3D" id="3.10.129.10">
    <property type="entry name" value="Hotdog Thioesterase"/>
    <property type="match status" value="1"/>
</dbReference>
<accession>A0A494XB09</accession>
<organism evidence="4 5">
    <name type="scientific">Trinickia fusca</name>
    <dbReference type="NCBI Taxonomy" id="2419777"/>
    <lineage>
        <taxon>Bacteria</taxon>
        <taxon>Pseudomonadati</taxon>
        <taxon>Pseudomonadota</taxon>
        <taxon>Betaproteobacteria</taxon>
        <taxon>Burkholderiales</taxon>
        <taxon>Burkholderiaceae</taxon>
        <taxon>Trinickia</taxon>
    </lineage>
</organism>
<gene>
    <name evidence="4" type="ORF">D7S89_20885</name>
</gene>
<dbReference type="EMBL" id="RBZV01000010">
    <property type="protein sequence ID" value="RKP45279.1"/>
    <property type="molecule type" value="Genomic_DNA"/>
</dbReference>
<evidence type="ECO:0000256" key="2">
    <source>
        <dbReference type="ARBA" id="ARBA00022801"/>
    </source>
</evidence>
<dbReference type="InterPro" id="IPR029069">
    <property type="entry name" value="HotDog_dom_sf"/>
</dbReference>
<dbReference type="InterPro" id="IPR006683">
    <property type="entry name" value="Thioestr_dom"/>
</dbReference>